<dbReference type="InterPro" id="IPR057558">
    <property type="entry name" value="Swc3_dom"/>
</dbReference>
<organism evidence="3 4">
    <name type="scientific">Gnomoniopsis smithogilvyi</name>
    <dbReference type="NCBI Taxonomy" id="1191159"/>
    <lineage>
        <taxon>Eukaryota</taxon>
        <taxon>Fungi</taxon>
        <taxon>Dikarya</taxon>
        <taxon>Ascomycota</taxon>
        <taxon>Pezizomycotina</taxon>
        <taxon>Sordariomycetes</taxon>
        <taxon>Sordariomycetidae</taxon>
        <taxon>Diaporthales</taxon>
        <taxon>Gnomoniaceae</taxon>
        <taxon>Gnomoniopsis</taxon>
    </lineage>
</organism>
<gene>
    <name evidence="3" type="ORF">N0V93_001585</name>
</gene>
<feature type="region of interest" description="Disordered" evidence="1">
    <location>
        <begin position="167"/>
        <end position="374"/>
    </location>
</feature>
<dbReference type="Proteomes" id="UP001140453">
    <property type="component" value="Unassembled WGS sequence"/>
</dbReference>
<dbReference type="InterPro" id="IPR037651">
    <property type="entry name" value="Swc3"/>
</dbReference>
<dbReference type="OrthoDB" id="5338195at2759"/>
<dbReference type="GO" id="GO:0140849">
    <property type="term" value="F:ATP-dependent H2AZ histone chaperone activity"/>
    <property type="evidence" value="ECO:0007669"/>
    <property type="project" value="InterPro"/>
</dbReference>
<proteinExistence type="predicted"/>
<protein>
    <recommendedName>
        <fullName evidence="2">SWR1-complex protein 3 domain-containing protein</fullName>
    </recommendedName>
</protein>
<dbReference type="PANTHER" id="PTHR28108">
    <property type="entry name" value="SWR1-COMPLEX PROTEIN 3"/>
    <property type="match status" value="1"/>
</dbReference>
<feature type="region of interest" description="Disordered" evidence="1">
    <location>
        <begin position="1"/>
        <end position="93"/>
    </location>
</feature>
<feature type="compositionally biased region" description="Polar residues" evidence="1">
    <location>
        <begin position="24"/>
        <end position="40"/>
    </location>
</feature>
<feature type="compositionally biased region" description="Pro residues" evidence="1">
    <location>
        <begin position="188"/>
        <end position="203"/>
    </location>
</feature>
<accession>A0A9W8Z469</accession>
<dbReference type="AlphaFoldDB" id="A0A9W8Z469"/>
<feature type="compositionally biased region" description="Low complexity" evidence="1">
    <location>
        <begin position="529"/>
        <end position="540"/>
    </location>
</feature>
<evidence type="ECO:0000259" key="2">
    <source>
        <dbReference type="Pfam" id="PF24707"/>
    </source>
</evidence>
<dbReference type="EMBL" id="JAPEVB010000001">
    <property type="protein sequence ID" value="KAJ4397360.1"/>
    <property type="molecule type" value="Genomic_DNA"/>
</dbReference>
<dbReference type="GO" id="GO:0000812">
    <property type="term" value="C:Swr1 complex"/>
    <property type="evidence" value="ECO:0007669"/>
    <property type="project" value="InterPro"/>
</dbReference>
<feature type="compositionally biased region" description="Pro residues" evidence="1">
    <location>
        <begin position="279"/>
        <end position="288"/>
    </location>
</feature>
<keyword evidence="4" id="KW-1185">Reference proteome</keyword>
<feature type="compositionally biased region" description="Pro residues" evidence="1">
    <location>
        <begin position="332"/>
        <end position="371"/>
    </location>
</feature>
<feature type="compositionally biased region" description="Basic and acidic residues" evidence="1">
    <location>
        <begin position="686"/>
        <end position="705"/>
    </location>
</feature>
<evidence type="ECO:0000313" key="3">
    <source>
        <dbReference type="EMBL" id="KAJ4397360.1"/>
    </source>
</evidence>
<name>A0A9W8Z469_9PEZI</name>
<comment type="caution">
    <text evidence="3">The sequence shown here is derived from an EMBL/GenBank/DDBJ whole genome shotgun (WGS) entry which is preliminary data.</text>
</comment>
<feature type="compositionally biased region" description="Low complexity" evidence="1">
    <location>
        <begin position="221"/>
        <end position="232"/>
    </location>
</feature>
<feature type="region of interest" description="Disordered" evidence="1">
    <location>
        <begin position="686"/>
        <end position="722"/>
    </location>
</feature>
<feature type="region of interest" description="Disordered" evidence="1">
    <location>
        <begin position="523"/>
        <end position="568"/>
    </location>
</feature>
<feature type="region of interest" description="Disordered" evidence="1">
    <location>
        <begin position="125"/>
        <end position="144"/>
    </location>
</feature>
<feature type="compositionally biased region" description="Basic and acidic residues" evidence="1">
    <location>
        <begin position="129"/>
        <end position="142"/>
    </location>
</feature>
<reference evidence="3" key="1">
    <citation type="submission" date="2022-10" db="EMBL/GenBank/DDBJ databases">
        <title>Tapping the CABI collections for fungal endophytes: first genome assemblies for Collariella, Neodidymelliopsis, Ascochyta clinopodiicola, Didymella pomorum, Didymosphaeria variabile, Neocosmospora piperis and Neocucurbitaria cava.</title>
        <authorList>
            <person name="Hill R."/>
        </authorList>
    </citation>
    <scope>NUCLEOTIDE SEQUENCE</scope>
    <source>
        <strain evidence="3">IMI 355082</strain>
    </source>
</reference>
<sequence>MERKRKLPARAAARIEQAAKKGRTSTPETHRSATPASAVNGTPVPEDHNDSQQQQQQPPAPPPLPTSIQSGKPLPTVEDAQPDELPTRDYQSIQESGVLAESLARSRQRWISDGLFQRYWSKPTKKKGVIQEDPKNPPKDSMTKVGQVTIILEPHYFEATMYAVKDPNKPASQQPVSRPILQYGPPGGAMPPPPTPLAKPPTPLATTTHSQPPFPVSNPVAIPSPGATAAAAAPPPPPSQQSQSHISTTGPASQPPPPISSANAPQNVPAIAPATASLPPQPVAPPPKMESVFSPMTTSAAPPPRPVNMPPAVATQIPQPSPSPANSVAGPSFPPPGPTRSPAPLAPAPTPPQVAPRAAAPPPPAAKPAPAAPGADPIIVTLAEKANEDPQLRDLMKRVANGNAPKDELARFQAIIDQITAESKKKAITQGPPADRLFVEGKTIRYFADEVDTILTIVLRTNPKQTSAYLSVPPNSNPLVVELVKAALDDTTTLERVRRIAKNVPEGSDTTDLKDKIERLKSQLEQRPASSAGSSKATGTPNGQSNSTVQFAHPPVPQQALRSKGPPPVVKPDVSAVVFEFAGGNGDRYLFPKFSIVEQIQTPSGPQVIASFLIVRKGSASEYGCDPTLDYYQPITVRITSNQPKYLEYFSRVVVPQDEVRRYMEDIMDNMTRAEYVLLAMRLPKPEKEPKEDGQGPEKANKALESHNATPEADVSGNETYRKGLTWKKDKTMRLLAKPAALQNGGKTVDEQESYQSFIASVSRKEPHGED</sequence>
<dbReference type="PANTHER" id="PTHR28108:SF1">
    <property type="entry name" value="SWR1-COMPLEX PROTEIN 3"/>
    <property type="match status" value="1"/>
</dbReference>
<dbReference type="Pfam" id="PF24707">
    <property type="entry name" value="Swc3"/>
    <property type="match status" value="1"/>
</dbReference>
<evidence type="ECO:0000256" key="1">
    <source>
        <dbReference type="SAM" id="MobiDB-lite"/>
    </source>
</evidence>
<evidence type="ECO:0000313" key="4">
    <source>
        <dbReference type="Proteomes" id="UP001140453"/>
    </source>
</evidence>
<feature type="compositionally biased region" description="Polar residues" evidence="1">
    <location>
        <begin position="541"/>
        <end position="550"/>
    </location>
</feature>
<feature type="domain" description="SWR1-complex protein 3" evidence="2">
    <location>
        <begin position="71"/>
        <end position="167"/>
    </location>
</feature>